<dbReference type="OrthoDB" id="2449280at2759"/>
<feature type="non-terminal residue" evidence="1">
    <location>
        <position position="1"/>
    </location>
</feature>
<gene>
    <name evidence="1" type="ORF">C2G38_2233960</name>
</gene>
<dbReference type="EMBL" id="QKWP01004025">
    <property type="protein sequence ID" value="RIB00534.1"/>
    <property type="molecule type" value="Genomic_DNA"/>
</dbReference>
<evidence type="ECO:0000313" key="2">
    <source>
        <dbReference type="Proteomes" id="UP000266673"/>
    </source>
</evidence>
<name>A0A397TRW2_9GLOM</name>
<proteinExistence type="predicted"/>
<keyword evidence="2" id="KW-1185">Reference proteome</keyword>
<reference evidence="1 2" key="1">
    <citation type="submission" date="2018-06" db="EMBL/GenBank/DDBJ databases">
        <title>Comparative genomics reveals the genomic features of Rhizophagus irregularis, R. cerebriforme, R. diaphanum and Gigaspora rosea, and their symbiotic lifestyle signature.</title>
        <authorList>
            <person name="Morin E."/>
            <person name="San Clemente H."/>
            <person name="Chen E.C.H."/>
            <person name="De La Providencia I."/>
            <person name="Hainaut M."/>
            <person name="Kuo A."/>
            <person name="Kohler A."/>
            <person name="Murat C."/>
            <person name="Tang N."/>
            <person name="Roy S."/>
            <person name="Loubradou J."/>
            <person name="Henrissat B."/>
            <person name="Grigoriev I.V."/>
            <person name="Corradi N."/>
            <person name="Roux C."/>
            <person name="Martin F.M."/>
        </authorList>
    </citation>
    <scope>NUCLEOTIDE SEQUENCE [LARGE SCALE GENOMIC DNA]</scope>
    <source>
        <strain evidence="1 2">DAOM 194757</strain>
    </source>
</reference>
<accession>A0A397TRW2</accession>
<protein>
    <submittedName>
        <fullName evidence="1">Uncharacterized protein</fullName>
    </submittedName>
</protein>
<dbReference type="AlphaFoldDB" id="A0A397TRW2"/>
<sequence>GAAEKIVNVTELEVQLYEYFTVAKKEDGSPYSVSLLLAAIRAINSKTKDLFEKRYGEMNRSDALTFEEIRTILSHEATSRDTSNGLLYSCGLYNLGSANKISISAKNADIIADYEKYFSKRPVDANSEFYLYPIGTKAASDISTTDYEVSTITQYQSLSGIARYKRPKDSIQQFALNNLITSIDSSETVASDTQLSLSANTLLATNLYQGFKSAKQIFQGNESCVEYSVPMNLN</sequence>
<dbReference type="Proteomes" id="UP000266673">
    <property type="component" value="Unassembled WGS sequence"/>
</dbReference>
<evidence type="ECO:0000313" key="1">
    <source>
        <dbReference type="EMBL" id="RIB00534.1"/>
    </source>
</evidence>
<comment type="caution">
    <text evidence="1">The sequence shown here is derived from an EMBL/GenBank/DDBJ whole genome shotgun (WGS) entry which is preliminary data.</text>
</comment>
<organism evidence="1 2">
    <name type="scientific">Gigaspora rosea</name>
    <dbReference type="NCBI Taxonomy" id="44941"/>
    <lineage>
        <taxon>Eukaryota</taxon>
        <taxon>Fungi</taxon>
        <taxon>Fungi incertae sedis</taxon>
        <taxon>Mucoromycota</taxon>
        <taxon>Glomeromycotina</taxon>
        <taxon>Glomeromycetes</taxon>
        <taxon>Diversisporales</taxon>
        <taxon>Gigasporaceae</taxon>
        <taxon>Gigaspora</taxon>
    </lineage>
</organism>